<reference evidence="1" key="1">
    <citation type="submission" date="2020-04" db="EMBL/GenBank/DDBJ databases">
        <authorList>
            <person name="Chiriac C."/>
            <person name="Salcher M."/>
            <person name="Ghai R."/>
            <person name="Kavagutti S V."/>
        </authorList>
    </citation>
    <scope>NUCLEOTIDE SEQUENCE</scope>
</reference>
<evidence type="ECO:0000313" key="1">
    <source>
        <dbReference type="EMBL" id="CAB4160115.1"/>
    </source>
</evidence>
<gene>
    <name evidence="1" type="ORF">UFOVP723_69</name>
</gene>
<dbReference type="EMBL" id="LR796697">
    <property type="protein sequence ID" value="CAB4160115.1"/>
    <property type="molecule type" value="Genomic_DNA"/>
</dbReference>
<protein>
    <submittedName>
        <fullName evidence="1">Uncharacterized protein</fullName>
    </submittedName>
</protein>
<organism evidence="1">
    <name type="scientific">uncultured Caudovirales phage</name>
    <dbReference type="NCBI Taxonomy" id="2100421"/>
    <lineage>
        <taxon>Viruses</taxon>
        <taxon>Duplodnaviria</taxon>
        <taxon>Heunggongvirae</taxon>
        <taxon>Uroviricota</taxon>
        <taxon>Caudoviricetes</taxon>
        <taxon>Peduoviridae</taxon>
        <taxon>Maltschvirus</taxon>
        <taxon>Maltschvirus maltsch</taxon>
    </lineage>
</organism>
<name>A0A6J5NSL5_9CAUD</name>
<sequence>MTPLYYHNNEAYIVKRSVLIHHFASTLNDQPNMEYVQIFRDWVGADHVLRTPTHFLFCETVQSIEFEEIN</sequence>
<accession>A0A6J5NSL5</accession>
<proteinExistence type="predicted"/>